<gene>
    <name evidence="3" type="ORF">KCG34_14400</name>
</gene>
<keyword evidence="4" id="KW-1185">Reference proteome</keyword>
<feature type="compositionally biased region" description="Low complexity" evidence="1">
    <location>
        <begin position="47"/>
        <end position="61"/>
    </location>
</feature>
<evidence type="ECO:0000313" key="3">
    <source>
        <dbReference type="EMBL" id="QUD86288.1"/>
    </source>
</evidence>
<dbReference type="RefSeq" id="WP_211936340.1">
    <property type="nucleotide sequence ID" value="NZ_CP073078.1"/>
</dbReference>
<evidence type="ECO:0008006" key="5">
    <source>
        <dbReference type="Google" id="ProtNLM"/>
    </source>
</evidence>
<protein>
    <recommendedName>
        <fullName evidence="5">Lipoprotein</fullName>
    </recommendedName>
</protein>
<feature type="compositionally biased region" description="Basic and acidic residues" evidence="1">
    <location>
        <begin position="173"/>
        <end position="186"/>
    </location>
</feature>
<evidence type="ECO:0000256" key="1">
    <source>
        <dbReference type="SAM" id="MobiDB-lite"/>
    </source>
</evidence>
<dbReference type="PROSITE" id="PS51257">
    <property type="entry name" value="PROKAR_LIPOPROTEIN"/>
    <property type="match status" value="1"/>
</dbReference>
<proteinExistence type="predicted"/>
<feature type="region of interest" description="Disordered" evidence="1">
    <location>
        <begin position="158"/>
        <end position="207"/>
    </location>
</feature>
<dbReference type="Proteomes" id="UP000676409">
    <property type="component" value="Chromosome"/>
</dbReference>
<dbReference type="KEGG" id="caul:KCG34_14400"/>
<dbReference type="AlphaFoldDB" id="A0A975FWV2"/>
<name>A0A975FWV2_9CAUL</name>
<reference evidence="3" key="1">
    <citation type="submission" date="2021-04" db="EMBL/GenBank/DDBJ databases">
        <title>The complete genome sequence of Caulobacter sp. S6.</title>
        <authorList>
            <person name="Tang Y."/>
            <person name="Ouyang W."/>
            <person name="Liu Q."/>
            <person name="Huang B."/>
            <person name="Guo Z."/>
            <person name="Lei P."/>
        </authorList>
    </citation>
    <scope>NUCLEOTIDE SEQUENCE</scope>
    <source>
        <strain evidence="3">S6</strain>
    </source>
</reference>
<sequence length="207" mass="22486">MVKGKGRADWSALAASCALLVLAACDGGPASTPARDHSASNDGRTMSVASNSAARPAAAGSYRNDPNDPRNKPIPLVSGKPMWAANRQHTAEENAQYHFERDGADFGAKSVDDYVAKAHAFIDKPPKDVLTLTRSNGDRLLYDPSGNVFVVSNREGAPRTMFKPRDGQAYWDQQKEREAQRADRSDGSSYHRYSRRSSRGGSEDDQG</sequence>
<keyword evidence="2" id="KW-0732">Signal</keyword>
<accession>A0A975FWV2</accession>
<evidence type="ECO:0000313" key="4">
    <source>
        <dbReference type="Proteomes" id="UP000676409"/>
    </source>
</evidence>
<feature type="chain" id="PRO_5037800088" description="Lipoprotein" evidence="2">
    <location>
        <begin position="24"/>
        <end position="207"/>
    </location>
</feature>
<dbReference type="EMBL" id="CP073078">
    <property type="protein sequence ID" value="QUD86288.1"/>
    <property type="molecule type" value="Genomic_DNA"/>
</dbReference>
<organism evidence="3 4">
    <name type="scientific">Phenylobacterium montanum</name>
    <dbReference type="NCBI Taxonomy" id="2823693"/>
    <lineage>
        <taxon>Bacteria</taxon>
        <taxon>Pseudomonadati</taxon>
        <taxon>Pseudomonadota</taxon>
        <taxon>Alphaproteobacteria</taxon>
        <taxon>Caulobacterales</taxon>
        <taxon>Caulobacteraceae</taxon>
        <taxon>Phenylobacterium</taxon>
    </lineage>
</organism>
<feature type="signal peptide" evidence="2">
    <location>
        <begin position="1"/>
        <end position="23"/>
    </location>
</feature>
<evidence type="ECO:0000256" key="2">
    <source>
        <dbReference type="SAM" id="SignalP"/>
    </source>
</evidence>
<feature type="region of interest" description="Disordered" evidence="1">
    <location>
        <begin position="30"/>
        <end position="78"/>
    </location>
</feature>